<name>A0A195FAV1_9HYME</name>
<dbReference type="AlphaFoldDB" id="A0A195FAV1"/>
<keyword evidence="1" id="KW-0472">Membrane</keyword>
<organism evidence="3 4">
    <name type="scientific">Trachymyrmex septentrionalis</name>
    <dbReference type="NCBI Taxonomy" id="34720"/>
    <lineage>
        <taxon>Eukaryota</taxon>
        <taxon>Metazoa</taxon>
        <taxon>Ecdysozoa</taxon>
        <taxon>Arthropoda</taxon>
        <taxon>Hexapoda</taxon>
        <taxon>Insecta</taxon>
        <taxon>Pterygota</taxon>
        <taxon>Neoptera</taxon>
        <taxon>Endopterygota</taxon>
        <taxon>Hymenoptera</taxon>
        <taxon>Apocrita</taxon>
        <taxon>Aculeata</taxon>
        <taxon>Formicoidea</taxon>
        <taxon>Formicidae</taxon>
        <taxon>Myrmicinae</taxon>
        <taxon>Trachymyrmex</taxon>
    </lineage>
</organism>
<accession>A0A195FAV1</accession>
<keyword evidence="1" id="KW-1133">Transmembrane helix</keyword>
<keyword evidence="4" id="KW-1185">Reference proteome</keyword>
<protein>
    <recommendedName>
        <fullName evidence="2">Transposable element P transposase-like RNase H C-terminal domain-containing protein</fullName>
    </recommendedName>
</protein>
<sequence>MVLTNDNFNELKSYAINIIEYIKQLGTSTIIILATIIILESILVSQTNISFLGFIICLTNMFDLFKILKQKRLLTYLLTYGALVHAFISDMGSNFIQLSHMLNISVNNSSFVVDGERLVYIFDTPHLLKATRNNLLKYNFQIDNKIVSWDHIVEFYNLPYLRIRRLNQDSVENFFGSVRKQSGNCLNPTPIQFKRAFKKLFNTKLLEYSETKLCKR</sequence>
<dbReference type="Proteomes" id="UP000078541">
    <property type="component" value="Unassembled WGS sequence"/>
</dbReference>
<evidence type="ECO:0000259" key="2">
    <source>
        <dbReference type="Pfam" id="PF21789"/>
    </source>
</evidence>
<dbReference type="EMBL" id="KQ981700">
    <property type="protein sequence ID" value="KYN37511.1"/>
    <property type="molecule type" value="Genomic_DNA"/>
</dbReference>
<gene>
    <name evidence="3" type="ORF">ALC56_08112</name>
</gene>
<proteinExistence type="predicted"/>
<keyword evidence="1" id="KW-0812">Transmembrane</keyword>
<evidence type="ECO:0000313" key="4">
    <source>
        <dbReference type="Proteomes" id="UP000078541"/>
    </source>
</evidence>
<dbReference type="InterPro" id="IPR048367">
    <property type="entry name" value="TNP-like_RNaseH_C"/>
</dbReference>
<feature type="transmembrane region" description="Helical" evidence="1">
    <location>
        <begin position="21"/>
        <end position="43"/>
    </location>
</feature>
<reference evidence="3 4" key="1">
    <citation type="submission" date="2016-03" db="EMBL/GenBank/DDBJ databases">
        <title>Trachymyrmex septentrionalis WGS genome.</title>
        <authorList>
            <person name="Nygaard S."/>
            <person name="Hu H."/>
            <person name="Boomsma J."/>
            <person name="Zhang G."/>
        </authorList>
    </citation>
    <scope>NUCLEOTIDE SEQUENCE [LARGE SCALE GENOMIC DNA]</scope>
    <source>
        <strain evidence="3">Tsep2-gDNA-1</strain>
        <tissue evidence="3">Whole body</tissue>
    </source>
</reference>
<dbReference type="Pfam" id="PF21789">
    <property type="entry name" value="TNP-like_RNaseH_C"/>
    <property type="match status" value="1"/>
</dbReference>
<evidence type="ECO:0000313" key="3">
    <source>
        <dbReference type="EMBL" id="KYN37511.1"/>
    </source>
</evidence>
<feature type="domain" description="Transposable element P transposase-like RNase H C-terminal" evidence="2">
    <location>
        <begin position="166"/>
        <end position="198"/>
    </location>
</feature>
<evidence type="ECO:0000256" key="1">
    <source>
        <dbReference type="SAM" id="Phobius"/>
    </source>
</evidence>